<dbReference type="STRING" id="1125712.HMPREF1316_2381"/>
<gene>
    <name evidence="2" type="ORF">HMPREF1316_2381</name>
</gene>
<protein>
    <submittedName>
        <fullName evidence="2">Uncharacterized protein</fullName>
    </submittedName>
</protein>
<evidence type="ECO:0000256" key="1">
    <source>
        <dbReference type="SAM" id="MobiDB-lite"/>
    </source>
</evidence>
<feature type="region of interest" description="Disordered" evidence="1">
    <location>
        <begin position="29"/>
        <end position="48"/>
    </location>
</feature>
<comment type="caution">
    <text evidence="2">The sequence shown here is derived from an EMBL/GenBank/DDBJ whole genome shotgun (WGS) entry which is preliminary data.</text>
</comment>
<sequence length="65" mass="7347">MVLDRELRATRQAWNTRWHDSPCTPEDRAKCVPARPGDDLSGPCDDGEVRRQKSVCRTAHGADKK</sequence>
<dbReference type="AlphaFoldDB" id="U2UY73"/>
<dbReference type="Proteomes" id="UP000016638">
    <property type="component" value="Unassembled WGS sequence"/>
</dbReference>
<organism evidence="2 3">
    <name type="scientific">Olsenella profusa F0195</name>
    <dbReference type="NCBI Taxonomy" id="1125712"/>
    <lineage>
        <taxon>Bacteria</taxon>
        <taxon>Bacillati</taxon>
        <taxon>Actinomycetota</taxon>
        <taxon>Coriobacteriia</taxon>
        <taxon>Coriobacteriales</taxon>
        <taxon>Atopobiaceae</taxon>
        <taxon>Olsenella</taxon>
    </lineage>
</organism>
<proteinExistence type="predicted"/>
<evidence type="ECO:0000313" key="2">
    <source>
        <dbReference type="EMBL" id="ERL08062.1"/>
    </source>
</evidence>
<name>U2UY73_9ACTN</name>
<dbReference type="EMBL" id="AWEZ01000047">
    <property type="protein sequence ID" value="ERL08062.1"/>
    <property type="molecule type" value="Genomic_DNA"/>
</dbReference>
<keyword evidence="3" id="KW-1185">Reference proteome</keyword>
<evidence type="ECO:0000313" key="3">
    <source>
        <dbReference type="Proteomes" id="UP000016638"/>
    </source>
</evidence>
<reference evidence="2 3" key="1">
    <citation type="submission" date="2013-08" db="EMBL/GenBank/DDBJ databases">
        <authorList>
            <person name="Durkin A.S."/>
            <person name="Haft D.R."/>
            <person name="McCorrison J."/>
            <person name="Torralba M."/>
            <person name="Gillis M."/>
            <person name="Haft D.H."/>
            <person name="Methe B."/>
            <person name="Sutton G."/>
            <person name="Nelson K.E."/>
        </authorList>
    </citation>
    <scope>NUCLEOTIDE SEQUENCE [LARGE SCALE GENOMIC DNA]</scope>
    <source>
        <strain evidence="2 3">F0195</strain>
    </source>
</reference>
<accession>U2UY73</accession>